<dbReference type="EMBL" id="BFEA01000636">
    <property type="protein sequence ID" value="GBG87864.1"/>
    <property type="molecule type" value="Genomic_DNA"/>
</dbReference>
<evidence type="ECO:0000313" key="3">
    <source>
        <dbReference type="Proteomes" id="UP000265515"/>
    </source>
</evidence>
<evidence type="ECO:0000313" key="2">
    <source>
        <dbReference type="EMBL" id="GBG87864.1"/>
    </source>
</evidence>
<sequence>MRLHRQTRKERDEATTETLGVKRIIAEVLAKMGYGKDSVVQRKVVTTVQGRGHELVVEKVVQGEWDEEETVPQHLVKARHKQRNLAQDGQSSRKGQAPEALTVAPRTRTRAQNKAIASQEPPRKEPEQERWKKVVEIEEDDNEDEEDERLRQKEDQRAEQRAKKRGVQEKAEPILRDVAPKKKKHAVPLEEGFDVERMVDRLLEGHNDLMNLKDILTSAPKFRDGLKGRLLRRLVPNVRSTILPKEAEWAETGTRMN</sequence>
<keyword evidence="3" id="KW-1185">Reference proteome</keyword>
<proteinExistence type="predicted"/>
<feature type="compositionally biased region" description="Polar residues" evidence="1">
    <location>
        <begin position="84"/>
        <end position="94"/>
    </location>
</feature>
<comment type="caution">
    <text evidence="2">The sequence shown here is derived from an EMBL/GenBank/DDBJ whole genome shotgun (WGS) entry which is preliminary data.</text>
</comment>
<evidence type="ECO:0000256" key="1">
    <source>
        <dbReference type="SAM" id="MobiDB-lite"/>
    </source>
</evidence>
<feature type="compositionally biased region" description="Basic and acidic residues" evidence="1">
    <location>
        <begin position="121"/>
        <end position="136"/>
    </location>
</feature>
<dbReference type="Gramene" id="GBG87864">
    <property type="protein sequence ID" value="GBG87864"/>
    <property type="gene ID" value="CBR_g46020"/>
</dbReference>
<feature type="compositionally biased region" description="Basic and acidic residues" evidence="1">
    <location>
        <begin position="148"/>
        <end position="173"/>
    </location>
</feature>
<feature type="compositionally biased region" description="Acidic residues" evidence="1">
    <location>
        <begin position="137"/>
        <end position="147"/>
    </location>
</feature>
<dbReference type="AlphaFoldDB" id="A0A388LZW5"/>
<dbReference type="Proteomes" id="UP000265515">
    <property type="component" value="Unassembled WGS sequence"/>
</dbReference>
<reference evidence="2 3" key="1">
    <citation type="journal article" date="2018" name="Cell">
        <title>The Chara Genome: Secondary Complexity and Implications for Plant Terrestrialization.</title>
        <authorList>
            <person name="Nishiyama T."/>
            <person name="Sakayama H."/>
            <person name="Vries J.D."/>
            <person name="Buschmann H."/>
            <person name="Saint-Marcoux D."/>
            <person name="Ullrich K.K."/>
            <person name="Haas F.B."/>
            <person name="Vanderstraeten L."/>
            <person name="Becker D."/>
            <person name="Lang D."/>
            <person name="Vosolsobe S."/>
            <person name="Rombauts S."/>
            <person name="Wilhelmsson P.K.I."/>
            <person name="Janitza P."/>
            <person name="Kern R."/>
            <person name="Heyl A."/>
            <person name="Rumpler F."/>
            <person name="Villalobos L.I.A.C."/>
            <person name="Clay J.M."/>
            <person name="Skokan R."/>
            <person name="Toyoda A."/>
            <person name="Suzuki Y."/>
            <person name="Kagoshima H."/>
            <person name="Schijlen E."/>
            <person name="Tajeshwar N."/>
            <person name="Catarino B."/>
            <person name="Hetherington A.J."/>
            <person name="Saltykova A."/>
            <person name="Bonnot C."/>
            <person name="Breuninger H."/>
            <person name="Symeonidi A."/>
            <person name="Radhakrishnan G.V."/>
            <person name="Van Nieuwerburgh F."/>
            <person name="Deforce D."/>
            <person name="Chang C."/>
            <person name="Karol K.G."/>
            <person name="Hedrich R."/>
            <person name="Ulvskov P."/>
            <person name="Glockner G."/>
            <person name="Delwiche C.F."/>
            <person name="Petrasek J."/>
            <person name="Van de Peer Y."/>
            <person name="Friml J."/>
            <person name="Beilby M."/>
            <person name="Dolan L."/>
            <person name="Kohara Y."/>
            <person name="Sugano S."/>
            <person name="Fujiyama A."/>
            <person name="Delaux P.-M."/>
            <person name="Quint M."/>
            <person name="TheiBen G."/>
            <person name="Hagemann M."/>
            <person name="Harholt J."/>
            <person name="Dunand C."/>
            <person name="Zachgo S."/>
            <person name="Langdale J."/>
            <person name="Maumus F."/>
            <person name="Straeten D.V.D."/>
            <person name="Gould S.B."/>
            <person name="Rensing S.A."/>
        </authorList>
    </citation>
    <scope>NUCLEOTIDE SEQUENCE [LARGE SCALE GENOMIC DNA]</scope>
    <source>
        <strain evidence="2 3">S276</strain>
    </source>
</reference>
<accession>A0A388LZW5</accession>
<feature type="region of interest" description="Disordered" evidence="1">
    <location>
        <begin position="79"/>
        <end position="173"/>
    </location>
</feature>
<gene>
    <name evidence="2" type="ORF">CBR_g46020</name>
</gene>
<organism evidence="2 3">
    <name type="scientific">Chara braunii</name>
    <name type="common">Braun's stonewort</name>
    <dbReference type="NCBI Taxonomy" id="69332"/>
    <lineage>
        <taxon>Eukaryota</taxon>
        <taxon>Viridiplantae</taxon>
        <taxon>Streptophyta</taxon>
        <taxon>Charophyceae</taxon>
        <taxon>Charales</taxon>
        <taxon>Characeae</taxon>
        <taxon>Chara</taxon>
    </lineage>
</organism>
<name>A0A388LZW5_CHABU</name>
<protein>
    <submittedName>
        <fullName evidence="2">Uncharacterized protein</fullName>
    </submittedName>
</protein>